<dbReference type="EMBL" id="BMLX01000003">
    <property type="protein sequence ID" value="GGP22047.1"/>
    <property type="molecule type" value="Genomic_DNA"/>
</dbReference>
<sequence length="194" mass="21046">MNLYKVALPLEDKMALAAARSGIRRIGAIGRPKDPQFEGIFGCELELVSGEVILVEAGQYDLEYKFEVFPIKAVVASSFTAHEAHAVVLQPPVEVHLLETADWLDPSIPCEGAIGQNPIMQCQGLPIDVPVSAVAACQYFGGVEFRGSNGESILIATLPFPYAIHVSAFERCGKVDRATFNVRSVDDTDLTHFV</sequence>
<evidence type="ECO:0000313" key="1">
    <source>
        <dbReference type="EMBL" id="GGP22047.1"/>
    </source>
</evidence>
<keyword evidence="2" id="KW-1185">Reference proteome</keyword>
<reference evidence="2" key="1">
    <citation type="journal article" date="2019" name="Int. J. Syst. Evol. Microbiol.">
        <title>The Global Catalogue of Microorganisms (GCM) 10K type strain sequencing project: providing services to taxonomists for standard genome sequencing and annotation.</title>
        <authorList>
            <consortium name="The Broad Institute Genomics Platform"/>
            <consortium name="The Broad Institute Genome Sequencing Center for Infectious Disease"/>
            <person name="Wu L."/>
            <person name="Ma J."/>
        </authorList>
    </citation>
    <scope>NUCLEOTIDE SEQUENCE [LARGE SCALE GENOMIC DNA]</scope>
    <source>
        <strain evidence="2">CGMCC 1.8859</strain>
    </source>
</reference>
<accession>A0ABQ2PAK6</accession>
<proteinExistence type="predicted"/>
<gene>
    <name evidence="1" type="ORF">GCM10010970_23150</name>
</gene>
<evidence type="ECO:0000313" key="2">
    <source>
        <dbReference type="Proteomes" id="UP000637267"/>
    </source>
</evidence>
<dbReference type="RefSeq" id="WP_188704542.1">
    <property type="nucleotide sequence ID" value="NZ_BMLX01000003.1"/>
</dbReference>
<dbReference type="Proteomes" id="UP000637267">
    <property type="component" value="Unassembled WGS sequence"/>
</dbReference>
<name>A0ABQ2PAK6_9NEIS</name>
<organism evidence="1 2">
    <name type="scientific">Silvimonas iriomotensis</name>
    <dbReference type="NCBI Taxonomy" id="449662"/>
    <lineage>
        <taxon>Bacteria</taxon>
        <taxon>Pseudomonadati</taxon>
        <taxon>Pseudomonadota</taxon>
        <taxon>Betaproteobacteria</taxon>
        <taxon>Neisseriales</taxon>
        <taxon>Chitinibacteraceae</taxon>
        <taxon>Silvimonas</taxon>
    </lineage>
</organism>
<comment type="caution">
    <text evidence="1">The sequence shown here is derived from an EMBL/GenBank/DDBJ whole genome shotgun (WGS) entry which is preliminary data.</text>
</comment>
<protein>
    <submittedName>
        <fullName evidence="1">Uncharacterized protein</fullName>
    </submittedName>
</protein>